<evidence type="ECO:0000256" key="6">
    <source>
        <dbReference type="ARBA" id="ARBA00023143"/>
    </source>
</evidence>
<dbReference type="Proteomes" id="UP000239326">
    <property type="component" value="Chromosome"/>
</dbReference>
<keyword evidence="11" id="KW-1185">Reference proteome</keyword>
<dbReference type="RefSeq" id="WP_106446552.1">
    <property type="nucleotide sequence ID" value="NZ_CP027669.1"/>
</dbReference>
<dbReference type="Pfam" id="PF06429">
    <property type="entry name" value="Flg_bbr_C"/>
    <property type="match status" value="1"/>
</dbReference>
<evidence type="ECO:0000259" key="8">
    <source>
        <dbReference type="Pfam" id="PF06429"/>
    </source>
</evidence>
<keyword evidence="6" id="KW-0975">Bacterial flagellum</keyword>
<evidence type="ECO:0000259" key="7">
    <source>
        <dbReference type="Pfam" id="PF00460"/>
    </source>
</evidence>
<evidence type="ECO:0000259" key="9">
    <source>
        <dbReference type="Pfam" id="PF22638"/>
    </source>
</evidence>
<proteinExistence type="inferred from homology"/>
<evidence type="ECO:0000256" key="2">
    <source>
        <dbReference type="ARBA" id="ARBA00004613"/>
    </source>
</evidence>
<reference evidence="10 11" key="1">
    <citation type="submission" date="2018-03" db="EMBL/GenBank/DDBJ databases">
        <title>Genome sequencing of Simplicispira sp.</title>
        <authorList>
            <person name="Kim S.-J."/>
            <person name="Heo J."/>
            <person name="Kwon S.-W."/>
        </authorList>
    </citation>
    <scope>NUCLEOTIDE SEQUENCE [LARGE SCALE GENOMIC DNA]</scope>
    <source>
        <strain evidence="10 11">SC1-8</strain>
    </source>
</reference>
<dbReference type="KEGG" id="simp:C6571_09975"/>
<sequence length="661" mass="68575">MSLLNVGSRALLANQVALQTAGHNIANVNTQGYSRQSVVLQTVPGQFTGGGYIGKGVDVHTILRNQSELLTRQATAAASVDASDSARVERLRQLQDVFSGGATGLGAAINDMMNAFSDVVNSPTDLTARNIVLTRIDETAKRMVGASGRLDEIAATVTEQLKGDIKAINLLAQNIAGVNDQIARAKGNGQPANDLLDQRDQLIRNLNQHIQTTQVAADDGTVSVFVAGSQPLVLGNQAASLSMDDPQDFGAASGQKRLYFQQPGSSTKSELGESTLGGGSVAGLLRFQNSDLQEGYQLLNRMAAAISLNLNEQNQLGLTLDGSMGKALLSDVVPVQPKPAITNTSAGSLALSIADPNKLPAASYVVVFTGGTAGTITAQPNGQAQAFANMGDLQTFFSDRGLQITPSGPFNANDQFFVDPLKNAAGKMQALQFSPGQLAAANPVNAAMGASNAGSLQLASLKASGDPAPLTLPPPTGVVLSFTAGTPATFTLTGNTGAPFDASTAPPTPLVGPPYTFTAGQAISIDGWEITLGGTPKTGDSVTVGNATDPQYGDWYKRNAGNAGAMMALRDTQMFDGATLSDGFAGAMAQIGTRTQSAQFAAELSSSFAANLERDRTAVSGVNLDEEAARLIQYQQAYQASAKMVQIAQNVFDTLIQTMGR</sequence>
<evidence type="ECO:0000313" key="10">
    <source>
        <dbReference type="EMBL" id="AVO41575.1"/>
    </source>
</evidence>
<gene>
    <name evidence="10" type="ORF">C6571_09975</name>
</gene>
<evidence type="ECO:0000256" key="1">
    <source>
        <dbReference type="ARBA" id="ARBA00004365"/>
    </source>
</evidence>
<comment type="similarity">
    <text evidence="3">Belongs to the flagella basal body rod proteins family.</text>
</comment>
<dbReference type="InterPro" id="IPR010930">
    <property type="entry name" value="Flg_bb/hook_C_dom"/>
</dbReference>
<dbReference type="GO" id="GO:0009424">
    <property type="term" value="C:bacterial-type flagellum hook"/>
    <property type="evidence" value="ECO:0007669"/>
    <property type="project" value="InterPro"/>
</dbReference>
<keyword evidence="10" id="KW-0966">Cell projection</keyword>
<dbReference type="Pfam" id="PF00460">
    <property type="entry name" value="Flg_bb_rod"/>
    <property type="match status" value="1"/>
</dbReference>
<dbReference type="SUPFAM" id="SSF64518">
    <property type="entry name" value="Phase 1 flagellin"/>
    <property type="match status" value="2"/>
</dbReference>
<feature type="domain" description="Flagellar basal-body/hook protein C-terminal" evidence="8">
    <location>
        <begin position="619"/>
        <end position="657"/>
    </location>
</feature>
<dbReference type="InterPro" id="IPR053927">
    <property type="entry name" value="FlgK_helical"/>
</dbReference>
<dbReference type="NCBIfam" id="TIGR02492">
    <property type="entry name" value="flgK_ends"/>
    <property type="match status" value="1"/>
</dbReference>
<evidence type="ECO:0000256" key="3">
    <source>
        <dbReference type="ARBA" id="ARBA00009677"/>
    </source>
</evidence>
<dbReference type="AlphaFoldDB" id="A0A2S0N0B5"/>
<comment type="subcellular location">
    <subcellularLocation>
        <location evidence="1">Bacterial flagellum</location>
    </subcellularLocation>
    <subcellularLocation>
        <location evidence="2">Secreted</location>
    </subcellularLocation>
</comment>
<feature type="domain" description="Flagellar hook-associated protein FlgK helical" evidence="9">
    <location>
        <begin position="91"/>
        <end position="328"/>
    </location>
</feature>
<dbReference type="GO" id="GO:0044780">
    <property type="term" value="P:bacterial-type flagellum assembly"/>
    <property type="evidence" value="ECO:0007669"/>
    <property type="project" value="InterPro"/>
</dbReference>
<dbReference type="EMBL" id="CP027669">
    <property type="protein sequence ID" value="AVO41575.1"/>
    <property type="molecule type" value="Genomic_DNA"/>
</dbReference>
<organism evidence="10 11">
    <name type="scientific">Simplicispira suum</name>
    <dbReference type="NCBI Taxonomy" id="2109915"/>
    <lineage>
        <taxon>Bacteria</taxon>
        <taxon>Pseudomonadati</taxon>
        <taxon>Pseudomonadota</taxon>
        <taxon>Betaproteobacteria</taxon>
        <taxon>Burkholderiales</taxon>
        <taxon>Comamonadaceae</taxon>
        <taxon>Simplicispira</taxon>
    </lineage>
</organism>
<evidence type="ECO:0000313" key="11">
    <source>
        <dbReference type="Proteomes" id="UP000239326"/>
    </source>
</evidence>
<name>A0A2S0N0B5_9BURK</name>
<dbReference type="GO" id="GO:0005576">
    <property type="term" value="C:extracellular region"/>
    <property type="evidence" value="ECO:0007669"/>
    <property type="project" value="UniProtKB-SubCell"/>
</dbReference>
<dbReference type="GO" id="GO:0005198">
    <property type="term" value="F:structural molecule activity"/>
    <property type="evidence" value="ECO:0007669"/>
    <property type="project" value="InterPro"/>
</dbReference>
<keyword evidence="10" id="KW-0282">Flagellum</keyword>
<accession>A0A2S0N0B5</accession>
<dbReference type="PANTHER" id="PTHR30033:SF1">
    <property type="entry name" value="FLAGELLAR HOOK-ASSOCIATED PROTEIN 1"/>
    <property type="match status" value="1"/>
</dbReference>
<feature type="domain" description="Flagellar basal body rod protein N-terminal" evidence="7">
    <location>
        <begin position="4"/>
        <end position="33"/>
    </location>
</feature>
<dbReference type="Pfam" id="PF22638">
    <property type="entry name" value="FlgK_D1"/>
    <property type="match status" value="1"/>
</dbReference>
<keyword evidence="10" id="KW-0969">Cilium</keyword>
<evidence type="ECO:0000256" key="5">
    <source>
        <dbReference type="ARBA" id="ARBA00022525"/>
    </source>
</evidence>
<dbReference type="PRINTS" id="PR01005">
    <property type="entry name" value="FLGHOOKAP1"/>
</dbReference>
<dbReference type="InterPro" id="IPR002371">
    <property type="entry name" value="FlgK"/>
</dbReference>
<dbReference type="OrthoDB" id="9802553at2"/>
<evidence type="ECO:0000256" key="4">
    <source>
        <dbReference type="ARBA" id="ARBA00016244"/>
    </source>
</evidence>
<keyword evidence="5" id="KW-0964">Secreted</keyword>
<dbReference type="PANTHER" id="PTHR30033">
    <property type="entry name" value="FLAGELLAR HOOK-ASSOCIATED PROTEIN 1"/>
    <property type="match status" value="1"/>
</dbReference>
<protein>
    <recommendedName>
        <fullName evidence="4">Flagellar hook-associated protein 1</fullName>
    </recommendedName>
</protein>
<dbReference type="InterPro" id="IPR001444">
    <property type="entry name" value="Flag_bb_rod_N"/>
</dbReference>